<feature type="non-terminal residue" evidence="2">
    <location>
        <position position="1"/>
    </location>
</feature>
<reference evidence="2" key="1">
    <citation type="submission" date="2020-02" db="EMBL/GenBank/DDBJ databases">
        <authorList>
            <person name="Meier V. D."/>
        </authorList>
    </citation>
    <scope>NUCLEOTIDE SEQUENCE</scope>
    <source>
        <strain evidence="2">AVDCRST_MAG93</strain>
    </source>
</reference>
<evidence type="ECO:0000313" key="2">
    <source>
        <dbReference type="EMBL" id="CAA9302165.1"/>
    </source>
</evidence>
<accession>A0A6J4KDZ5</accession>
<sequence length="29" mass="2969">ENVHIGQAGAAFANPNNPVSVDKTENATC</sequence>
<name>A0A6J4KDZ5_9CHLR</name>
<organism evidence="2">
    <name type="scientific">uncultured Chloroflexia bacterium</name>
    <dbReference type="NCBI Taxonomy" id="1672391"/>
    <lineage>
        <taxon>Bacteria</taxon>
        <taxon>Bacillati</taxon>
        <taxon>Chloroflexota</taxon>
        <taxon>Chloroflexia</taxon>
        <taxon>environmental samples</taxon>
    </lineage>
</organism>
<protein>
    <submittedName>
        <fullName evidence="2">Uncharacterized protein</fullName>
    </submittedName>
</protein>
<dbReference type="EMBL" id="CADCTR010001579">
    <property type="protein sequence ID" value="CAA9302165.1"/>
    <property type="molecule type" value="Genomic_DNA"/>
</dbReference>
<feature type="region of interest" description="Disordered" evidence="1">
    <location>
        <begin position="1"/>
        <end position="29"/>
    </location>
</feature>
<gene>
    <name evidence="2" type="ORF">AVDCRST_MAG93-4682</name>
</gene>
<proteinExistence type="predicted"/>
<dbReference type="AlphaFoldDB" id="A0A6J4KDZ5"/>
<evidence type="ECO:0000256" key="1">
    <source>
        <dbReference type="SAM" id="MobiDB-lite"/>
    </source>
</evidence>